<dbReference type="GO" id="GO:0009506">
    <property type="term" value="C:plasmodesma"/>
    <property type="evidence" value="ECO:0007669"/>
    <property type="project" value="TreeGrafter"/>
</dbReference>
<evidence type="ECO:0000313" key="9">
    <source>
        <dbReference type="Proteomes" id="UP000245207"/>
    </source>
</evidence>
<dbReference type="InterPro" id="IPR001245">
    <property type="entry name" value="Ser-Thr/Tyr_kinase_cat_dom"/>
</dbReference>
<keyword evidence="3 6" id="KW-0547">Nucleotide-binding</keyword>
<dbReference type="InterPro" id="IPR000719">
    <property type="entry name" value="Prot_kinase_dom"/>
</dbReference>
<dbReference type="GO" id="GO:0005886">
    <property type="term" value="C:plasma membrane"/>
    <property type="evidence" value="ECO:0007669"/>
    <property type="project" value="TreeGrafter"/>
</dbReference>
<feature type="domain" description="Protein kinase" evidence="7">
    <location>
        <begin position="25"/>
        <end position="377"/>
    </location>
</feature>
<dbReference type="GO" id="GO:0004674">
    <property type="term" value="F:protein serine/threonine kinase activity"/>
    <property type="evidence" value="ECO:0007669"/>
    <property type="project" value="UniProtKB-KW"/>
</dbReference>
<dbReference type="GO" id="GO:0004714">
    <property type="term" value="F:transmembrane receptor protein tyrosine kinase activity"/>
    <property type="evidence" value="ECO:0007669"/>
    <property type="project" value="InterPro"/>
</dbReference>
<evidence type="ECO:0000313" key="8">
    <source>
        <dbReference type="EMBL" id="PWA91633.1"/>
    </source>
</evidence>
<dbReference type="InterPro" id="IPR025886">
    <property type="entry name" value="PP2-like"/>
</dbReference>
<evidence type="ECO:0000256" key="3">
    <source>
        <dbReference type="ARBA" id="ARBA00022741"/>
    </source>
</evidence>
<protein>
    <submittedName>
        <fullName evidence="8">Protein kinase domain, Nitrogen network kinase 1, Phloem protein 2-like protein</fullName>
    </submittedName>
</protein>
<dbReference type="PROSITE" id="PS00107">
    <property type="entry name" value="PROTEIN_KINASE_ATP"/>
    <property type="match status" value="1"/>
</dbReference>
<dbReference type="InterPro" id="IPR045272">
    <property type="entry name" value="ANXUR1/2-like"/>
</dbReference>
<dbReference type="STRING" id="35608.A0A2U1Q117"/>
<keyword evidence="9" id="KW-1185">Reference proteome</keyword>
<dbReference type="OrthoDB" id="4062651at2759"/>
<evidence type="ECO:0000256" key="2">
    <source>
        <dbReference type="ARBA" id="ARBA00022679"/>
    </source>
</evidence>
<gene>
    <name evidence="8" type="ORF">CTI12_AA023640</name>
</gene>
<comment type="caution">
    <text evidence="8">The sequence shown here is derived from an EMBL/GenBank/DDBJ whole genome shotgun (WGS) entry which is preliminary data.</text>
</comment>
<evidence type="ECO:0000259" key="7">
    <source>
        <dbReference type="PROSITE" id="PS50011"/>
    </source>
</evidence>
<sequence length="768" mass="89528">MDSIMKEFEHLVVKLKEVKSATDNFNDTKIIGKGGFGNVYEGELSKSRGKTMAAFKRLNRKHGQGYPEFWKEVMMLSRYTHENLISLLGYCNEGGEMILVYEHALNGSLDRHLSSTTLTWSQRIRICHDAAKGLCYLHEDKVLCGRLCFDKSNAHSGNIVHIWKQRYEENKLDEIVFKDDRVPSLDQSSLEVFSEIAFQCLQESREKRPKMSEVVEKLEIAIKSQELFDLMIPKEHEEIVEAVISRGRCYPYTWVGFKARVRGEYLTPHISYTLNLVFRYEDESDVNEYNYPLRYKIDGEDETKVFIIYPSTHLREDGWFIVPFYHFTSQHKTADLQFEYEERYIFTSLLVAGIEFQPSEEKWLSLNENGERCHMISMKDCLIPNEDSTPQIYKSHYNSRFPAGLYQTNDKGFKTHVKAQLLSPKITYTVKLVYKSSSYDEQVYVDLKYRLRGEATTYVVYLANRRQDDWLHMVELYQFTSDGSIVDLKIIFENSGSNIDGVEGIMFQPLEIVEDQVSKDDKVENIQTISDSESDTFWEKMFPYDYEEILNLSKDSLMWTTKKELYSILRRGFLIDNGDQWFAVDKHGKMCLMLSAKATCIIDDKNSACESSHVSRFGEVLVITAGNKFELVNEIKPKVLSADTTYASYFVYKLPQDQLTFDAPMFVSEEDGYWGYIYLVSPPNTPVIGQKFDENRCNPLNRHKLSTLPRHRSDGWMEQPQQYFTICLSTRFSFLVDYHLSCLANNSYYSYNVMLHIYGNNRKKLTTL</sequence>
<reference evidence="8 9" key="1">
    <citation type="journal article" date="2018" name="Mol. Plant">
        <title>The genome of Artemisia annua provides insight into the evolution of Asteraceae family and artemisinin biosynthesis.</title>
        <authorList>
            <person name="Shen Q."/>
            <person name="Zhang L."/>
            <person name="Liao Z."/>
            <person name="Wang S."/>
            <person name="Yan T."/>
            <person name="Shi P."/>
            <person name="Liu M."/>
            <person name="Fu X."/>
            <person name="Pan Q."/>
            <person name="Wang Y."/>
            <person name="Lv Z."/>
            <person name="Lu X."/>
            <person name="Zhang F."/>
            <person name="Jiang W."/>
            <person name="Ma Y."/>
            <person name="Chen M."/>
            <person name="Hao X."/>
            <person name="Li L."/>
            <person name="Tang Y."/>
            <person name="Lv G."/>
            <person name="Zhou Y."/>
            <person name="Sun X."/>
            <person name="Brodelius P.E."/>
            <person name="Rose J.K.C."/>
            <person name="Tang K."/>
        </authorList>
    </citation>
    <scope>NUCLEOTIDE SEQUENCE [LARGE SCALE GENOMIC DNA]</scope>
    <source>
        <strain evidence="9">cv. Huhao1</strain>
        <tissue evidence="8">Leaf</tissue>
    </source>
</reference>
<keyword evidence="5 6" id="KW-0067">ATP-binding</keyword>
<evidence type="ECO:0000256" key="1">
    <source>
        <dbReference type="ARBA" id="ARBA00022527"/>
    </source>
</evidence>
<evidence type="ECO:0000256" key="6">
    <source>
        <dbReference type="PROSITE-ProRule" id="PRU10141"/>
    </source>
</evidence>
<dbReference type="Gene3D" id="1.10.510.10">
    <property type="entry name" value="Transferase(Phosphotransferase) domain 1"/>
    <property type="match status" value="2"/>
</dbReference>
<dbReference type="FunFam" id="3.30.200.20:FF:000039">
    <property type="entry name" value="receptor-like protein kinase FERONIA"/>
    <property type="match status" value="1"/>
</dbReference>
<proteinExistence type="predicted"/>
<evidence type="ECO:0000256" key="4">
    <source>
        <dbReference type="ARBA" id="ARBA00022777"/>
    </source>
</evidence>
<dbReference type="PANTHER" id="PTHR27003:SF338">
    <property type="entry name" value="TYROSINE-PROTEIN KINASE, NON-RECEPTOR JAK_TYK2-RELATED"/>
    <property type="match status" value="1"/>
</dbReference>
<dbReference type="EMBL" id="PKPP01000531">
    <property type="protein sequence ID" value="PWA91633.1"/>
    <property type="molecule type" value="Genomic_DNA"/>
</dbReference>
<accession>A0A2U1Q117</accession>
<dbReference type="SUPFAM" id="SSF56112">
    <property type="entry name" value="Protein kinase-like (PK-like)"/>
    <property type="match status" value="1"/>
</dbReference>
<dbReference type="Proteomes" id="UP000245207">
    <property type="component" value="Unassembled WGS sequence"/>
</dbReference>
<dbReference type="Pfam" id="PF14299">
    <property type="entry name" value="PP2"/>
    <property type="match status" value="1"/>
</dbReference>
<dbReference type="InterPro" id="IPR017441">
    <property type="entry name" value="Protein_kinase_ATP_BS"/>
</dbReference>
<dbReference type="PANTHER" id="PTHR27003">
    <property type="entry name" value="OS07G0166700 PROTEIN"/>
    <property type="match status" value="1"/>
</dbReference>
<keyword evidence="1" id="KW-0723">Serine/threonine-protein kinase</keyword>
<dbReference type="AlphaFoldDB" id="A0A2U1Q117"/>
<name>A0A2U1Q117_ARTAN</name>
<dbReference type="InterPro" id="IPR011009">
    <property type="entry name" value="Kinase-like_dom_sf"/>
</dbReference>
<dbReference type="Gene3D" id="3.30.200.20">
    <property type="entry name" value="Phosphorylase Kinase, domain 1"/>
    <property type="match status" value="1"/>
</dbReference>
<dbReference type="GO" id="GO:0005524">
    <property type="term" value="F:ATP binding"/>
    <property type="evidence" value="ECO:0007669"/>
    <property type="project" value="UniProtKB-UniRule"/>
</dbReference>
<dbReference type="PROSITE" id="PS50011">
    <property type="entry name" value="PROTEIN_KINASE_DOM"/>
    <property type="match status" value="1"/>
</dbReference>
<evidence type="ECO:0000256" key="5">
    <source>
        <dbReference type="ARBA" id="ARBA00022840"/>
    </source>
</evidence>
<keyword evidence="4 8" id="KW-0418">Kinase</keyword>
<feature type="binding site" evidence="6">
    <location>
        <position position="56"/>
    </location>
    <ligand>
        <name>ATP</name>
        <dbReference type="ChEBI" id="CHEBI:30616"/>
    </ligand>
</feature>
<organism evidence="8 9">
    <name type="scientific">Artemisia annua</name>
    <name type="common">Sweet wormwood</name>
    <dbReference type="NCBI Taxonomy" id="35608"/>
    <lineage>
        <taxon>Eukaryota</taxon>
        <taxon>Viridiplantae</taxon>
        <taxon>Streptophyta</taxon>
        <taxon>Embryophyta</taxon>
        <taxon>Tracheophyta</taxon>
        <taxon>Spermatophyta</taxon>
        <taxon>Magnoliopsida</taxon>
        <taxon>eudicotyledons</taxon>
        <taxon>Gunneridae</taxon>
        <taxon>Pentapetalae</taxon>
        <taxon>asterids</taxon>
        <taxon>campanulids</taxon>
        <taxon>Asterales</taxon>
        <taxon>Asteraceae</taxon>
        <taxon>Asteroideae</taxon>
        <taxon>Anthemideae</taxon>
        <taxon>Artemisiinae</taxon>
        <taxon>Artemisia</taxon>
    </lineage>
</organism>
<keyword evidence="2" id="KW-0808">Transferase</keyword>
<dbReference type="Pfam" id="PF07714">
    <property type="entry name" value="PK_Tyr_Ser-Thr"/>
    <property type="match status" value="1"/>
</dbReference>